<dbReference type="PANTHER" id="PTHR12673:SF270">
    <property type="entry name" value="FYVE-TYPE DOMAIN-CONTAINING PROTEIN"/>
    <property type="match status" value="1"/>
</dbReference>
<feature type="compositionally biased region" description="Basic and acidic residues" evidence="1">
    <location>
        <begin position="1086"/>
        <end position="1101"/>
    </location>
</feature>
<dbReference type="GO" id="GO:0005737">
    <property type="term" value="C:cytoplasm"/>
    <property type="evidence" value="ECO:0007669"/>
    <property type="project" value="TreeGrafter"/>
</dbReference>
<dbReference type="Pfam" id="PF00621">
    <property type="entry name" value="RhoGEF"/>
    <property type="match status" value="1"/>
</dbReference>
<feature type="compositionally biased region" description="Basic and acidic residues" evidence="1">
    <location>
        <begin position="774"/>
        <end position="794"/>
    </location>
</feature>
<dbReference type="Gene3D" id="2.30.29.30">
    <property type="entry name" value="Pleckstrin-homology domain (PH domain)/Phosphotyrosine-binding domain (PTB)"/>
    <property type="match status" value="1"/>
</dbReference>
<name>A0AAN6JQY9_9BASI</name>
<feature type="compositionally biased region" description="Low complexity" evidence="1">
    <location>
        <begin position="1818"/>
        <end position="1833"/>
    </location>
</feature>
<feature type="compositionally biased region" description="Polar residues" evidence="1">
    <location>
        <begin position="1324"/>
        <end position="1339"/>
    </location>
</feature>
<sequence length="2027" mass="210068">MASAATATPPLPPTGTVTSASVSALGRLLGSPASPLKGSPTVSTSITCSAPSSACSPPTHSHSPRANPNRLTASSSSSSSRARTTAVPLSYHLKNTSLETSDENDTNDEPNSTPTFSPSASSSSTGTAATTRPGSSSSASTSRLSSSWSAAARSASMAPYRVLAAALPSLLNLSPELEAEHAAEDANQQEGPSTQATALIVDDQAQGLSESEDEDEVVPEAVTAWQTPELGATLQVAQDSPSTRPIALPSALGNGHVSSAATALLQAISAASAARSSAASDTRARTGNHTLVGASAASSLMHATVSDLEDDDSEEGHESGSEEGTEDMIASHLGADDATRAFSARRHRRQKSSFFSIASMRTSSMVHHQQEKGQPTRSDREAGSSGSQLNAGLGLELGADQEGGDVGNDTVGQVTAMPIMMLTSASVPNHAASPGDMPHGDVQTTLSQLGRTPSSSTAATTTTTTSSSISVDLASVPGSNLSSSASAHATSPSDSDASGSVTSAPPGMSLSVLSSLGFELGPQARMHKASGGELSQHAGELEIAGEDVQLYYHGGVRPAAPSSLAELDSDRTTTKAASTIGLNTPHPSLVTLSINTNQEPEHDETTGATRELGVGPAELVASPVEMESGHFGPLMAPAPVDTGSLQTPKRTHSGGGAETPAVATGVEEPSSLLEASASSTSPREGEDAARRQKKANERAEHRREMQRLALLELVRTERSYADDLALLVMVFFENLVVLPSFSSTIATNGSGGHGNGAASDMEQSDSKSGTDPGGDDHHEHAGAGSKGEDFRAMERNTSATGSAGASGSHGSGSAAATQTGMQSTSSASQNRSQLASSGIVTSAPIPMAEASSLRPLVALRRPSDPAMERLDLVTRNAEELLSLHQSAAWRLEAIVSRYGLDHPESDPAVKIKLSHTALEEGTRKIAEYLSNTLAPSLRELYASFCSKHMEALSAVKDAERRGPAEWAAYERTCADILQVVAARMSPTLPLPSSSPVDPSSSASQSGAASMSQANQHQHQHHHHHQSSPLAPLLGKGSRPHKLVFHDYFVKPIQRIALYPLLLQSLLKYCSESAPLGSTGDGNLDPRTPEPEAAKTGTGKDRDAVSKAMEALVGVVEHVNEAGRLRLEERLSQTISDRIEVHYNVTPSFLHSLGHCLLSGTLDVLYYQRHGFPLSSPLRLKYHGCVLYHGFMLIVKVRKSATYEPRFWFPLWLARLSDVPEDSRFLPHSFRLSVRNHHFELVASNDRERQLWIEALGEAISKASFTPPGAEAAFPSSLFVDTGGSGSRPSSRTTHRASSRLSVHAAPPIPGSRAGEAVEELESMADTQQSPRKNRFSNSHAGGGRISAPPSPSTHSAAKFDAHGSPTSPAPDPSEEDELQQFLEETAEVQVRRSSPYQRSVIDRAMAFSTSVIAARAPRTAHDAAHPLVAMAAPGDAFALATPAHGPGWQHSLGALVGLGRMGSMETSTLRVQRRKSYAGNVDDIPFSAQSTDALLAGIGGPGLHHGGNSAAVPFPTQPMAAQGSGMSNRAMRTWRQLSLKTASRSSSVRPLSDVFPPAVTMIPGLSIASEGVAASITDQPITFEPNSATLSLAPRPPASRRESFANNLRDALSVPFGRRQRSQSSQDVEQDSYPASAVGTDPSVPSSTFTSGINTPYLASTSHSPSMHASLLLTPVQLDSDSASVVKSGRADSIRRVFGSIRGKRERTLSMPVPVDLQLNGVNAGAGAVAGVNEFGEIAIGEPNAAQGLISLGEEAGSALQSQTGSAETGVVDAAALQPPVRSLSRASMQLQRSRTALGKIWFGGGGANGVPHMQPHLSSSTGSSSSTNSGFLSVGGMVRSAVPPGRRSTDSFASSRSKSAIVLPTVRSSIGSASPVRASGGEDGSSRSPHAVSASGSPSDPSPDQGLSFTTSTSTRQQSDSPGPVNASPGVGVSPTTETPSTSLYATPTSSPAAGASPGSAGAGAGVGRRPRMNFKLSSSAAHRLSSVMLPLPTLPATPAEELDLNLDAEIPASTSVGSPPVVAAT</sequence>
<evidence type="ECO:0000313" key="5">
    <source>
        <dbReference type="Proteomes" id="UP001176517"/>
    </source>
</evidence>
<feature type="region of interest" description="Disordered" evidence="1">
    <location>
        <begin position="751"/>
        <end position="837"/>
    </location>
</feature>
<dbReference type="SMART" id="SM00233">
    <property type="entry name" value="PH"/>
    <property type="match status" value="1"/>
</dbReference>
<feature type="compositionally biased region" description="Polar residues" evidence="1">
    <location>
        <begin position="442"/>
        <end position="453"/>
    </location>
</feature>
<dbReference type="Gene3D" id="1.20.900.10">
    <property type="entry name" value="Dbl homology (DH) domain"/>
    <property type="match status" value="1"/>
</dbReference>
<gene>
    <name evidence="4" type="ORF">OC846_003846</name>
</gene>
<dbReference type="SUPFAM" id="SSF48065">
    <property type="entry name" value="DBL homology domain (DH-domain)"/>
    <property type="match status" value="1"/>
</dbReference>
<feature type="compositionally biased region" description="Low complexity" evidence="1">
    <location>
        <begin position="43"/>
        <end position="61"/>
    </location>
</feature>
<feature type="region of interest" description="Disordered" evidence="1">
    <location>
        <begin position="305"/>
        <end position="326"/>
    </location>
</feature>
<dbReference type="PANTHER" id="PTHR12673">
    <property type="entry name" value="FACIOGENITAL DYSPLASIA PROTEIN"/>
    <property type="match status" value="1"/>
</dbReference>
<feature type="compositionally biased region" description="Low complexity" evidence="1">
    <location>
        <begin position="988"/>
        <end position="1016"/>
    </location>
</feature>
<dbReference type="PROSITE" id="PS50010">
    <property type="entry name" value="DH_2"/>
    <property type="match status" value="1"/>
</dbReference>
<evidence type="ECO:0000313" key="4">
    <source>
        <dbReference type="EMBL" id="KAK0550012.1"/>
    </source>
</evidence>
<feature type="compositionally biased region" description="Polar residues" evidence="1">
    <location>
        <begin position="362"/>
        <end position="376"/>
    </location>
</feature>
<feature type="compositionally biased region" description="Low complexity" evidence="1">
    <location>
        <begin position="72"/>
        <end position="86"/>
    </location>
</feature>
<feature type="compositionally biased region" description="Low complexity" evidence="1">
    <location>
        <begin position="668"/>
        <end position="682"/>
    </location>
</feature>
<evidence type="ECO:0000259" key="3">
    <source>
        <dbReference type="PROSITE" id="PS50010"/>
    </source>
</evidence>
<feature type="region of interest" description="Disordered" evidence="1">
    <location>
        <begin position="427"/>
        <end position="506"/>
    </location>
</feature>
<feature type="region of interest" description="Disordered" evidence="1">
    <location>
        <begin position="1076"/>
        <end position="1101"/>
    </location>
</feature>
<feature type="region of interest" description="Disordered" evidence="1">
    <location>
        <begin position="28"/>
        <end position="151"/>
    </location>
</feature>
<feature type="compositionally biased region" description="Acidic residues" evidence="1">
    <location>
        <begin position="307"/>
        <end position="326"/>
    </location>
</feature>
<keyword evidence="5" id="KW-1185">Reference proteome</keyword>
<feature type="region of interest" description="Disordered" evidence="1">
    <location>
        <begin position="636"/>
        <end position="701"/>
    </location>
</feature>
<feature type="compositionally biased region" description="Polar residues" evidence="1">
    <location>
        <begin position="821"/>
        <end position="837"/>
    </location>
</feature>
<evidence type="ECO:0000259" key="2">
    <source>
        <dbReference type="PROSITE" id="PS50003"/>
    </source>
</evidence>
<feature type="region of interest" description="Disordered" evidence="1">
    <location>
        <begin position="1812"/>
        <end position="1858"/>
    </location>
</feature>
<protein>
    <recommendedName>
        <fullName evidence="6">DH domain-containing protein</fullName>
    </recommendedName>
</protein>
<feature type="region of interest" description="Disordered" evidence="1">
    <location>
        <begin position="988"/>
        <end position="1034"/>
    </location>
</feature>
<dbReference type="InterPro" id="IPR051092">
    <property type="entry name" value="FYVE_RhoGEF_PH"/>
</dbReference>
<proteinExistence type="predicted"/>
<feature type="compositionally biased region" description="Low complexity" evidence="1">
    <location>
        <begin position="1947"/>
        <end position="1961"/>
    </location>
</feature>
<dbReference type="GO" id="GO:0005085">
    <property type="term" value="F:guanyl-nucleotide exchange factor activity"/>
    <property type="evidence" value="ECO:0007669"/>
    <property type="project" value="InterPro"/>
</dbReference>
<dbReference type="SUPFAM" id="SSF50729">
    <property type="entry name" value="PH domain-like"/>
    <property type="match status" value="1"/>
</dbReference>
<feature type="region of interest" description="Disordered" evidence="1">
    <location>
        <begin position="362"/>
        <end position="391"/>
    </location>
</feature>
<feature type="compositionally biased region" description="Low complexity" evidence="1">
    <location>
        <begin position="1894"/>
        <end position="1922"/>
    </location>
</feature>
<organism evidence="4 5">
    <name type="scientific">Tilletia horrida</name>
    <dbReference type="NCBI Taxonomy" id="155126"/>
    <lineage>
        <taxon>Eukaryota</taxon>
        <taxon>Fungi</taxon>
        <taxon>Dikarya</taxon>
        <taxon>Basidiomycota</taxon>
        <taxon>Ustilaginomycotina</taxon>
        <taxon>Exobasidiomycetes</taxon>
        <taxon>Tilletiales</taxon>
        <taxon>Tilletiaceae</taxon>
        <taxon>Tilletia</taxon>
    </lineage>
</organism>
<dbReference type="InterPro" id="IPR035899">
    <property type="entry name" value="DBL_dom_sf"/>
</dbReference>
<feature type="region of interest" description="Disordered" evidence="1">
    <location>
        <begin position="1280"/>
        <end position="1378"/>
    </location>
</feature>
<feature type="compositionally biased region" description="Low complexity" evidence="1">
    <location>
        <begin position="112"/>
        <end position="151"/>
    </location>
</feature>
<feature type="region of interest" description="Disordered" evidence="1">
    <location>
        <begin position="1614"/>
        <end position="1648"/>
    </location>
</feature>
<feature type="compositionally biased region" description="Low complexity" evidence="1">
    <location>
        <begin position="454"/>
        <end position="498"/>
    </location>
</feature>
<accession>A0AAN6JQY9</accession>
<evidence type="ECO:0008006" key="6">
    <source>
        <dbReference type="Google" id="ProtNLM"/>
    </source>
</evidence>
<dbReference type="PROSITE" id="PS50003">
    <property type="entry name" value="PH_DOMAIN"/>
    <property type="match status" value="1"/>
</dbReference>
<feature type="region of interest" description="Disordered" evidence="1">
    <location>
        <begin position="178"/>
        <end position="216"/>
    </location>
</feature>
<dbReference type="InterPro" id="IPR001849">
    <property type="entry name" value="PH_domain"/>
</dbReference>
<feature type="compositionally biased region" description="Low complexity" evidence="1">
    <location>
        <begin position="797"/>
        <end position="820"/>
    </location>
</feature>
<feature type="compositionally biased region" description="Polar residues" evidence="1">
    <location>
        <begin position="186"/>
        <end position="197"/>
    </location>
</feature>
<feature type="compositionally biased region" description="Basic and acidic residues" evidence="1">
    <location>
        <begin position="683"/>
        <end position="701"/>
    </location>
</feature>
<feature type="domain" description="PH" evidence="2">
    <location>
        <begin position="1154"/>
        <end position="1260"/>
    </location>
</feature>
<feature type="compositionally biased region" description="Polar residues" evidence="1">
    <location>
        <begin position="1935"/>
        <end position="1946"/>
    </location>
</feature>
<feature type="domain" description="DH" evidence="3">
    <location>
        <begin position="705"/>
        <end position="1121"/>
    </location>
</feature>
<dbReference type="InterPro" id="IPR000219">
    <property type="entry name" value="DH_dom"/>
</dbReference>
<dbReference type="InterPro" id="IPR011993">
    <property type="entry name" value="PH-like_dom_sf"/>
</dbReference>
<evidence type="ECO:0000256" key="1">
    <source>
        <dbReference type="SAM" id="MobiDB-lite"/>
    </source>
</evidence>
<dbReference type="EMBL" id="JAPDMZ010000101">
    <property type="protein sequence ID" value="KAK0550012.1"/>
    <property type="molecule type" value="Genomic_DNA"/>
</dbReference>
<feature type="region of interest" description="Disordered" evidence="1">
    <location>
        <begin position="1872"/>
        <end position="1975"/>
    </location>
</feature>
<reference evidence="4" key="1">
    <citation type="journal article" date="2023" name="PhytoFront">
        <title>Draft Genome Resources of Seven Strains of Tilletia horrida, Causal Agent of Kernel Smut of Rice.</title>
        <authorList>
            <person name="Khanal S."/>
            <person name="Antony Babu S."/>
            <person name="Zhou X.G."/>
        </authorList>
    </citation>
    <scope>NUCLEOTIDE SEQUENCE</scope>
    <source>
        <strain evidence="4">TX6</strain>
    </source>
</reference>
<dbReference type="Proteomes" id="UP001176517">
    <property type="component" value="Unassembled WGS sequence"/>
</dbReference>
<comment type="caution">
    <text evidence="4">The sequence shown here is derived from an EMBL/GenBank/DDBJ whole genome shotgun (WGS) entry which is preliminary data.</text>
</comment>